<protein>
    <submittedName>
        <fullName evidence="1">Uncharacterized protein</fullName>
    </submittedName>
</protein>
<dbReference type="AlphaFoldDB" id="A0A7W8UE16"/>
<sequence length="165" mass="18152">MAVLDRDKNLVGPVSLTPIRAVKTIFTCISFSPAADESVNHPATTSKLTSFARVELIFAKRAVEGACGRTYQILVRRGFRDDNLSIILPFHLIGHGLSGVEQEREASFPEQVTDSLGGLRTETNIQNGKGQFFVASGIHGGRHCCARTNNIGPRIKKRRLHVKRD</sequence>
<evidence type="ECO:0000313" key="1">
    <source>
        <dbReference type="EMBL" id="MBB5536385.1"/>
    </source>
</evidence>
<name>A0A7W8UE16_9HYPH</name>
<accession>A0A7W8UE16</accession>
<organism evidence="1 2">
    <name type="scientific">Rhizobium giardinii</name>
    <dbReference type="NCBI Taxonomy" id="56731"/>
    <lineage>
        <taxon>Bacteria</taxon>
        <taxon>Pseudomonadati</taxon>
        <taxon>Pseudomonadota</taxon>
        <taxon>Alphaproteobacteria</taxon>
        <taxon>Hyphomicrobiales</taxon>
        <taxon>Rhizobiaceae</taxon>
        <taxon>Rhizobium/Agrobacterium group</taxon>
        <taxon>Rhizobium</taxon>
    </lineage>
</organism>
<keyword evidence="2" id="KW-1185">Reference proteome</keyword>
<dbReference type="Proteomes" id="UP000585507">
    <property type="component" value="Unassembled WGS sequence"/>
</dbReference>
<comment type="caution">
    <text evidence="1">The sequence shown here is derived from an EMBL/GenBank/DDBJ whole genome shotgun (WGS) entry which is preliminary data.</text>
</comment>
<evidence type="ECO:0000313" key="2">
    <source>
        <dbReference type="Proteomes" id="UP000585507"/>
    </source>
</evidence>
<reference evidence="1 2" key="1">
    <citation type="submission" date="2020-08" db="EMBL/GenBank/DDBJ databases">
        <title>Genomic Encyclopedia of Type Strains, Phase IV (KMG-V): Genome sequencing to study the core and pangenomes of soil and plant-associated prokaryotes.</title>
        <authorList>
            <person name="Whitman W."/>
        </authorList>
    </citation>
    <scope>NUCLEOTIDE SEQUENCE [LARGE SCALE GENOMIC DNA]</scope>
    <source>
        <strain evidence="1 2">SEMIA 4084</strain>
    </source>
</reference>
<gene>
    <name evidence="1" type="ORF">GGD55_003092</name>
</gene>
<dbReference type="EMBL" id="JACHBK010000006">
    <property type="protein sequence ID" value="MBB5536385.1"/>
    <property type="molecule type" value="Genomic_DNA"/>
</dbReference>
<proteinExistence type="predicted"/>